<name>A0AAE1FVV9_PETCI</name>
<dbReference type="EMBL" id="JAWQEG010001192">
    <property type="protein sequence ID" value="KAK3881638.1"/>
    <property type="molecule type" value="Genomic_DNA"/>
</dbReference>
<feature type="region of interest" description="Disordered" evidence="1">
    <location>
        <begin position="84"/>
        <end position="120"/>
    </location>
</feature>
<accession>A0AAE1FVV9</accession>
<keyword evidence="3" id="KW-1185">Reference proteome</keyword>
<comment type="caution">
    <text evidence="2">The sequence shown here is derived from an EMBL/GenBank/DDBJ whole genome shotgun (WGS) entry which is preliminary data.</text>
</comment>
<evidence type="ECO:0000313" key="2">
    <source>
        <dbReference type="EMBL" id="KAK3881638.1"/>
    </source>
</evidence>
<sequence>MRRLCMGLGKVGKHWRLKEEVGVLGKSGQKSRRVGRWLGEGGMKMEILEDPFLPWHNQHPLLSYPTASTISHSCVPVPLPFTSTRPHTNSRKPSLVPLIPPQHTPPPLTRPRPRHSAAGSGHVKSAISYISTDIKLNVCSNKEKFETRGTIEE</sequence>
<organism evidence="2 3">
    <name type="scientific">Petrolisthes cinctipes</name>
    <name type="common">Flat porcelain crab</name>
    <dbReference type="NCBI Taxonomy" id="88211"/>
    <lineage>
        <taxon>Eukaryota</taxon>
        <taxon>Metazoa</taxon>
        <taxon>Ecdysozoa</taxon>
        <taxon>Arthropoda</taxon>
        <taxon>Crustacea</taxon>
        <taxon>Multicrustacea</taxon>
        <taxon>Malacostraca</taxon>
        <taxon>Eumalacostraca</taxon>
        <taxon>Eucarida</taxon>
        <taxon>Decapoda</taxon>
        <taxon>Pleocyemata</taxon>
        <taxon>Anomura</taxon>
        <taxon>Galatheoidea</taxon>
        <taxon>Porcellanidae</taxon>
        <taxon>Petrolisthes</taxon>
    </lineage>
</organism>
<proteinExistence type="predicted"/>
<feature type="compositionally biased region" description="Pro residues" evidence="1">
    <location>
        <begin position="98"/>
        <end position="110"/>
    </location>
</feature>
<dbReference type="Proteomes" id="UP001286313">
    <property type="component" value="Unassembled WGS sequence"/>
</dbReference>
<dbReference type="AlphaFoldDB" id="A0AAE1FVV9"/>
<gene>
    <name evidence="2" type="ORF">Pcinc_013925</name>
</gene>
<reference evidence="2" key="1">
    <citation type="submission" date="2023-10" db="EMBL/GenBank/DDBJ databases">
        <title>Genome assemblies of two species of porcelain crab, Petrolisthes cinctipes and Petrolisthes manimaculis (Anomura: Porcellanidae).</title>
        <authorList>
            <person name="Angst P."/>
        </authorList>
    </citation>
    <scope>NUCLEOTIDE SEQUENCE</scope>
    <source>
        <strain evidence="2">PB745_01</strain>
        <tissue evidence="2">Gill</tissue>
    </source>
</reference>
<evidence type="ECO:0000256" key="1">
    <source>
        <dbReference type="SAM" id="MobiDB-lite"/>
    </source>
</evidence>
<protein>
    <submittedName>
        <fullName evidence="2">Uncharacterized protein</fullName>
    </submittedName>
</protein>
<evidence type="ECO:0000313" key="3">
    <source>
        <dbReference type="Proteomes" id="UP001286313"/>
    </source>
</evidence>